<dbReference type="EMBL" id="BCTA01000001">
    <property type="protein sequence ID" value="GAT06887.1"/>
    <property type="molecule type" value="Genomic_DNA"/>
</dbReference>
<accession>A0ABQ0KBC8</accession>
<keyword evidence="3" id="KW-1185">Reference proteome</keyword>
<reference evidence="2 3" key="1">
    <citation type="journal article" date="2016" name="Genome Announc.">
        <title>Draft Genome Sequences of Five Rapidly Growing Mycobacterium Species, M. thermoresistibile, M. fortuitum subsp. acetamidolyticum, M. canariasense, M. brisbanense, and M. novocastrense.</title>
        <authorList>
            <person name="Katahira K."/>
            <person name="Ogura Y."/>
            <person name="Gotoh Y."/>
            <person name="Hayashi T."/>
        </authorList>
    </citation>
    <scope>NUCLEOTIDE SEQUENCE [LARGE SCALE GENOMIC DNA]</scope>
    <source>
        <strain evidence="2 3">JCM18114</strain>
    </source>
</reference>
<feature type="domain" description="Guanylate cyclase" evidence="1">
    <location>
        <begin position="23"/>
        <end position="131"/>
    </location>
</feature>
<proteinExistence type="predicted"/>
<sequence length="229" mass="24045">MTHVGEPHDELRIMATGEAVAATFAFVDLSGFGVLTEICGDEEAARLADRLVGLTRDSLAPGVAIVKTIGDAVMLRASTPEQMIATIRGLAERAADEDGFLALRAGVHHGSAARLGDDYIGHGVNVAARVTALAAAGQAAVTQQVQAACEQLGLSVHPLGAQKLRNVEAPVEVFSLPLAAAQYPTDPVCGTRVDPGTAPSHLRHADRDWWFCSPECARRFAAAPARYDS</sequence>
<dbReference type="Proteomes" id="UP000069773">
    <property type="component" value="Unassembled WGS sequence"/>
</dbReference>
<protein>
    <submittedName>
        <fullName evidence="2">Family 3 adenylate cyclase</fullName>
    </submittedName>
</protein>
<dbReference type="InterPro" id="IPR029787">
    <property type="entry name" value="Nucleotide_cyclase"/>
</dbReference>
<dbReference type="InterPro" id="IPR011017">
    <property type="entry name" value="TRASH_dom"/>
</dbReference>
<dbReference type="RefSeq" id="WP_409366026.1">
    <property type="nucleotide sequence ID" value="NZ_BCTA01000001.1"/>
</dbReference>
<name>A0ABQ0KBC8_MYCNV</name>
<dbReference type="SMART" id="SM00746">
    <property type="entry name" value="TRASH"/>
    <property type="match status" value="1"/>
</dbReference>
<dbReference type="CDD" id="cd07302">
    <property type="entry name" value="CHD"/>
    <property type="match status" value="1"/>
</dbReference>
<gene>
    <name evidence="2" type="ORF">RMCN_0020</name>
</gene>
<dbReference type="SUPFAM" id="SSF55073">
    <property type="entry name" value="Nucleotide cyclase"/>
    <property type="match status" value="1"/>
</dbReference>
<dbReference type="InterPro" id="IPR001054">
    <property type="entry name" value="A/G_cyclase"/>
</dbReference>
<evidence type="ECO:0000313" key="2">
    <source>
        <dbReference type="EMBL" id="GAT06887.1"/>
    </source>
</evidence>
<organism evidence="2 3">
    <name type="scientific">Mycolicibacterium novocastrense</name>
    <name type="common">Mycobacterium novocastrense</name>
    <dbReference type="NCBI Taxonomy" id="59813"/>
    <lineage>
        <taxon>Bacteria</taxon>
        <taxon>Bacillati</taxon>
        <taxon>Actinomycetota</taxon>
        <taxon>Actinomycetes</taxon>
        <taxon>Mycobacteriales</taxon>
        <taxon>Mycobacteriaceae</taxon>
        <taxon>Mycolicibacterium</taxon>
    </lineage>
</organism>
<dbReference type="PROSITE" id="PS50125">
    <property type="entry name" value="GUANYLATE_CYCLASE_2"/>
    <property type="match status" value="1"/>
</dbReference>
<dbReference type="Pfam" id="PF00211">
    <property type="entry name" value="Guanylate_cyc"/>
    <property type="match status" value="1"/>
</dbReference>
<dbReference type="Gene3D" id="3.30.70.1230">
    <property type="entry name" value="Nucleotide cyclase"/>
    <property type="match status" value="1"/>
</dbReference>
<evidence type="ECO:0000259" key="1">
    <source>
        <dbReference type="PROSITE" id="PS50125"/>
    </source>
</evidence>
<evidence type="ECO:0000313" key="3">
    <source>
        <dbReference type="Proteomes" id="UP000069773"/>
    </source>
</evidence>
<comment type="caution">
    <text evidence="2">The sequence shown here is derived from an EMBL/GenBank/DDBJ whole genome shotgun (WGS) entry which is preliminary data.</text>
</comment>
<dbReference type="SUPFAM" id="SSF47240">
    <property type="entry name" value="Ferritin-like"/>
    <property type="match status" value="1"/>
</dbReference>
<dbReference type="InterPro" id="IPR009078">
    <property type="entry name" value="Ferritin-like_SF"/>
</dbReference>